<keyword evidence="3" id="KW-0963">Cytoplasm</keyword>
<dbReference type="RefSeq" id="WP_129720180.1">
    <property type="nucleotide sequence ID" value="NZ_LR214951.1"/>
</dbReference>
<comment type="subcellular location">
    <subcellularLocation>
        <location evidence="3">Cytoplasm</location>
    </subcellularLocation>
</comment>
<organism evidence="5 6">
    <name type="scientific">Mesomycoplasma neurolyticum</name>
    <dbReference type="NCBI Taxonomy" id="2120"/>
    <lineage>
        <taxon>Bacteria</taxon>
        <taxon>Bacillati</taxon>
        <taxon>Mycoplasmatota</taxon>
        <taxon>Mycoplasmoidales</taxon>
        <taxon>Metamycoplasmataceae</taxon>
        <taxon>Mesomycoplasma</taxon>
    </lineage>
</organism>
<dbReference type="Proteomes" id="UP000289440">
    <property type="component" value="Chromosome"/>
</dbReference>
<dbReference type="EMBL" id="LR214951">
    <property type="protein sequence ID" value="VEU59815.1"/>
    <property type="molecule type" value="Genomic_DNA"/>
</dbReference>
<keyword evidence="2 3" id="KW-0648">Protein biosynthesis</keyword>
<dbReference type="AlphaFoldDB" id="A0A449A6C6"/>
<keyword evidence="6" id="KW-1185">Reference proteome</keyword>
<dbReference type="GO" id="GO:0005737">
    <property type="term" value="C:cytoplasm"/>
    <property type="evidence" value="ECO:0007669"/>
    <property type="project" value="UniProtKB-SubCell"/>
</dbReference>
<dbReference type="HAMAP" id="MF_00040">
    <property type="entry name" value="RRF"/>
    <property type="match status" value="1"/>
</dbReference>
<evidence type="ECO:0000313" key="5">
    <source>
        <dbReference type="EMBL" id="VEU59815.1"/>
    </source>
</evidence>
<dbReference type="SUPFAM" id="SSF55194">
    <property type="entry name" value="Ribosome recycling factor, RRF"/>
    <property type="match status" value="1"/>
</dbReference>
<evidence type="ECO:0000256" key="3">
    <source>
        <dbReference type="HAMAP-Rule" id="MF_00040"/>
    </source>
</evidence>
<sequence length="183" mass="21440">MELELYLLEIEEKSIKVFNHFERELAKISTGRANPQLVSYIKVNYYETMTPIEQLASISIPQATQILIKPFDQNIVKDIYSTIISQNWSVQTVNEGTQVRLTFPPLTTERRRELVKSLSKVIEEAKIGIRSIRQEINKEIKKDDELTEDQEKKYLEKIQEVVNKKIEEINLIAEKKEKDLMTN</sequence>
<dbReference type="PANTHER" id="PTHR20982">
    <property type="entry name" value="RIBOSOME RECYCLING FACTOR"/>
    <property type="match status" value="1"/>
</dbReference>
<dbReference type="InterPro" id="IPR036191">
    <property type="entry name" value="RRF_sf"/>
</dbReference>
<evidence type="ECO:0000259" key="4">
    <source>
        <dbReference type="Pfam" id="PF01765"/>
    </source>
</evidence>
<name>A0A449A6C6_9BACT</name>
<dbReference type="GO" id="GO:0006415">
    <property type="term" value="P:translational termination"/>
    <property type="evidence" value="ECO:0007669"/>
    <property type="project" value="UniProtKB-UniRule"/>
</dbReference>
<reference evidence="5 6" key="1">
    <citation type="submission" date="2019-01" db="EMBL/GenBank/DDBJ databases">
        <authorList>
            <consortium name="Pathogen Informatics"/>
        </authorList>
    </citation>
    <scope>NUCLEOTIDE SEQUENCE [LARGE SCALE GENOMIC DNA]</scope>
    <source>
        <strain evidence="5 6">NCTC10166</strain>
    </source>
</reference>
<gene>
    <name evidence="5" type="primary">MCYN0029</name>
    <name evidence="3" type="synonym">frr</name>
    <name evidence="5" type="ORF">NCTC10166_00801</name>
</gene>
<dbReference type="FunFam" id="3.30.1360.40:FF:000001">
    <property type="entry name" value="Ribosome-recycling factor"/>
    <property type="match status" value="1"/>
</dbReference>
<dbReference type="InterPro" id="IPR002661">
    <property type="entry name" value="Ribosome_recyc_fac"/>
</dbReference>
<dbReference type="PANTHER" id="PTHR20982:SF3">
    <property type="entry name" value="MITOCHONDRIAL RIBOSOME RECYCLING FACTOR PSEUDO 1"/>
    <property type="match status" value="1"/>
</dbReference>
<evidence type="ECO:0000256" key="2">
    <source>
        <dbReference type="ARBA" id="ARBA00022917"/>
    </source>
</evidence>
<dbReference type="NCBIfam" id="TIGR00496">
    <property type="entry name" value="frr"/>
    <property type="match status" value="1"/>
</dbReference>
<evidence type="ECO:0000313" key="6">
    <source>
        <dbReference type="Proteomes" id="UP000289440"/>
    </source>
</evidence>
<proteinExistence type="inferred from homology"/>
<dbReference type="OrthoDB" id="9804006at2"/>
<dbReference type="InterPro" id="IPR023584">
    <property type="entry name" value="Ribosome_recyc_fac_dom"/>
</dbReference>
<dbReference type="Pfam" id="PF01765">
    <property type="entry name" value="RRF"/>
    <property type="match status" value="1"/>
</dbReference>
<dbReference type="GO" id="GO:0043023">
    <property type="term" value="F:ribosomal large subunit binding"/>
    <property type="evidence" value="ECO:0007669"/>
    <property type="project" value="TreeGrafter"/>
</dbReference>
<comment type="function">
    <text evidence="3">Responsible for the release of ribosomes from messenger RNA at the termination of protein biosynthesis. May increase the efficiency of translation by recycling ribosomes from one round of translation to another.</text>
</comment>
<evidence type="ECO:0000256" key="1">
    <source>
        <dbReference type="ARBA" id="ARBA00005912"/>
    </source>
</evidence>
<dbReference type="KEGG" id="mnu:NCTC10166_00801"/>
<accession>A0A449A6C6</accession>
<protein>
    <recommendedName>
        <fullName evidence="3">Ribosome-recycling factor</fullName>
        <shortName evidence="3">RRF</shortName>
    </recommendedName>
    <alternativeName>
        <fullName evidence="3">Ribosome-releasing factor</fullName>
    </alternativeName>
</protein>
<dbReference type="Gene3D" id="1.10.132.20">
    <property type="entry name" value="Ribosome-recycling factor"/>
    <property type="match status" value="1"/>
</dbReference>
<feature type="domain" description="Ribosome recycling factor" evidence="4">
    <location>
        <begin position="21"/>
        <end position="181"/>
    </location>
</feature>
<comment type="similarity">
    <text evidence="1 3">Belongs to the RRF family.</text>
</comment>
<dbReference type="Gene3D" id="3.30.1360.40">
    <property type="match status" value="1"/>
</dbReference>